<dbReference type="Proteomes" id="UP000577419">
    <property type="component" value="Unassembled WGS sequence"/>
</dbReference>
<evidence type="ECO:0000313" key="2">
    <source>
        <dbReference type="EMBL" id="HIH08777.1"/>
    </source>
</evidence>
<name>A0A7J4IYA3_9ARCH</name>
<gene>
    <name evidence="2" type="ORF">HA237_05420</name>
</gene>
<sequence>MRITPQTKKTGLRSGRDHSHESAFIRTGKISPATDLAKAKRIGERFLAVSWGKTKSHRKRSFPVPAFKHRISGRWHSSEDIQEMEKQIRFAVDVFSRHLPLNERKKVMKKVLKAASKQTLSIRNILSKKSVPASARKKGRSETAKWQRKEGIELFHTFRSKGRIYRGWIYENNGKFFIAPGWRENQISRLAPIHETMHVLQKLGVIKVDVPFSEAIDRFYGLEQGIVEVKPEIKAPTKEDFDFKARVLETGKPTNYNEPEMSYVAGRRIGQWLHQNLSGAQGWTYLYSRCMGKNHAGALREAKRK</sequence>
<dbReference type="AlphaFoldDB" id="A0A7J4IYA3"/>
<accession>A0A7J4IYA3</accession>
<evidence type="ECO:0000313" key="3">
    <source>
        <dbReference type="Proteomes" id="UP000577419"/>
    </source>
</evidence>
<dbReference type="EMBL" id="DUFG01000027">
    <property type="protein sequence ID" value="HIH08777.1"/>
    <property type="molecule type" value="Genomic_DNA"/>
</dbReference>
<feature type="region of interest" description="Disordered" evidence="1">
    <location>
        <begin position="1"/>
        <end position="21"/>
    </location>
</feature>
<protein>
    <submittedName>
        <fullName evidence="2">Uncharacterized protein</fullName>
    </submittedName>
</protein>
<reference evidence="3" key="1">
    <citation type="journal article" date="2020" name="bioRxiv">
        <title>A rank-normalized archaeal taxonomy based on genome phylogeny resolves widespread incomplete and uneven classifications.</title>
        <authorList>
            <person name="Rinke C."/>
            <person name="Chuvochina M."/>
            <person name="Mussig A.J."/>
            <person name="Chaumeil P.-A."/>
            <person name="Waite D.W."/>
            <person name="Whitman W.B."/>
            <person name="Parks D.H."/>
            <person name="Hugenholtz P."/>
        </authorList>
    </citation>
    <scope>NUCLEOTIDE SEQUENCE [LARGE SCALE GENOMIC DNA]</scope>
</reference>
<comment type="caution">
    <text evidence="2">The sequence shown here is derived from an EMBL/GenBank/DDBJ whole genome shotgun (WGS) entry which is preliminary data.</text>
</comment>
<organism evidence="2 3">
    <name type="scientific">Candidatus Iainarchaeum sp</name>
    <dbReference type="NCBI Taxonomy" id="3101447"/>
    <lineage>
        <taxon>Archaea</taxon>
        <taxon>Candidatus Iainarchaeota</taxon>
        <taxon>Candidatus Iainarchaeia</taxon>
        <taxon>Candidatus Iainarchaeales</taxon>
        <taxon>Candidatus Iainarchaeaceae</taxon>
        <taxon>Candidatus Iainarchaeum</taxon>
    </lineage>
</organism>
<evidence type="ECO:0000256" key="1">
    <source>
        <dbReference type="SAM" id="MobiDB-lite"/>
    </source>
</evidence>
<proteinExistence type="predicted"/>